<dbReference type="GO" id="GO:0005737">
    <property type="term" value="C:cytoplasm"/>
    <property type="evidence" value="ECO:0007669"/>
    <property type="project" value="TreeGrafter"/>
</dbReference>
<feature type="binding site" description="proximal binding residue" evidence="4">
    <location>
        <position position="354"/>
    </location>
    <ligand>
        <name>heme b</name>
        <dbReference type="ChEBI" id="CHEBI:60344"/>
    </ligand>
    <ligandPart>
        <name>Fe</name>
        <dbReference type="ChEBI" id="CHEBI:18248"/>
    </ligandPart>
</feature>
<dbReference type="GO" id="GO:0019441">
    <property type="term" value="P:L-tryptophan catabolic process to kynurenine"/>
    <property type="evidence" value="ECO:0007669"/>
    <property type="project" value="InterPro"/>
</dbReference>
<dbReference type="GO" id="GO:0046872">
    <property type="term" value="F:metal ion binding"/>
    <property type="evidence" value="ECO:0007669"/>
    <property type="project" value="UniProtKB-KW"/>
</dbReference>
<dbReference type="GeneID" id="85365328"/>
<keyword evidence="6" id="KW-1185">Reference proteome</keyword>
<name>A0AA39NPI8_ARMTA</name>
<organism evidence="5 6">
    <name type="scientific">Armillaria tabescens</name>
    <name type="common">Ringless honey mushroom</name>
    <name type="synonym">Agaricus tabescens</name>
    <dbReference type="NCBI Taxonomy" id="1929756"/>
    <lineage>
        <taxon>Eukaryota</taxon>
        <taxon>Fungi</taxon>
        <taxon>Dikarya</taxon>
        <taxon>Basidiomycota</taxon>
        <taxon>Agaricomycotina</taxon>
        <taxon>Agaricomycetes</taxon>
        <taxon>Agaricomycetidae</taxon>
        <taxon>Agaricales</taxon>
        <taxon>Marasmiineae</taxon>
        <taxon>Physalacriaceae</taxon>
        <taxon>Desarmillaria</taxon>
    </lineage>
</organism>
<comment type="similarity">
    <text evidence="1">Belongs to the indoleamine 2,3-dioxygenase family.</text>
</comment>
<proteinExistence type="inferred from homology"/>
<reference evidence="5" key="1">
    <citation type="submission" date="2023-06" db="EMBL/GenBank/DDBJ databases">
        <authorList>
            <consortium name="Lawrence Berkeley National Laboratory"/>
            <person name="Ahrendt S."/>
            <person name="Sahu N."/>
            <person name="Indic B."/>
            <person name="Wong-Bajracharya J."/>
            <person name="Merenyi Z."/>
            <person name="Ke H.-M."/>
            <person name="Monk M."/>
            <person name="Kocsube S."/>
            <person name="Drula E."/>
            <person name="Lipzen A."/>
            <person name="Balint B."/>
            <person name="Henrissat B."/>
            <person name="Andreopoulos B."/>
            <person name="Martin F.M."/>
            <person name="Harder C.B."/>
            <person name="Rigling D."/>
            <person name="Ford K.L."/>
            <person name="Foster G.D."/>
            <person name="Pangilinan J."/>
            <person name="Papanicolaou A."/>
            <person name="Barry K."/>
            <person name="LaButti K."/>
            <person name="Viragh M."/>
            <person name="Koriabine M."/>
            <person name="Yan M."/>
            <person name="Riley R."/>
            <person name="Champramary S."/>
            <person name="Plett K.L."/>
            <person name="Tsai I.J."/>
            <person name="Slot J."/>
            <person name="Sipos G."/>
            <person name="Plett J."/>
            <person name="Nagy L.G."/>
            <person name="Grigoriev I.V."/>
        </authorList>
    </citation>
    <scope>NUCLEOTIDE SEQUENCE</scope>
    <source>
        <strain evidence="5">CCBAS 213</strain>
    </source>
</reference>
<dbReference type="SUPFAM" id="SSF140959">
    <property type="entry name" value="Indolic compounds 2,3-dioxygenase-like"/>
    <property type="match status" value="1"/>
</dbReference>
<keyword evidence="2 4" id="KW-0479">Metal-binding</keyword>
<dbReference type="PANTHER" id="PTHR28657:SF5">
    <property type="entry name" value="INDOLEAMINE 2,3-DIOXYGENASE"/>
    <property type="match status" value="1"/>
</dbReference>
<dbReference type="GO" id="GO:0034354">
    <property type="term" value="P:'de novo' NAD+ biosynthetic process from L-tryptophan"/>
    <property type="evidence" value="ECO:0007669"/>
    <property type="project" value="TreeGrafter"/>
</dbReference>
<gene>
    <name evidence="5" type="ORF">EV420DRAFT_34317</name>
</gene>
<keyword evidence="4" id="KW-0349">Heme</keyword>
<evidence type="ECO:0000256" key="4">
    <source>
        <dbReference type="PIRSR" id="PIRSR600898-1"/>
    </source>
</evidence>
<evidence type="ECO:0000313" key="6">
    <source>
        <dbReference type="Proteomes" id="UP001175211"/>
    </source>
</evidence>
<comment type="caution">
    <text evidence="5">The sequence shown here is derived from an EMBL/GenBank/DDBJ whole genome shotgun (WGS) entry which is preliminary data.</text>
</comment>
<dbReference type="Proteomes" id="UP001175211">
    <property type="component" value="Unassembled WGS sequence"/>
</dbReference>
<sequence length="409" mass="45559">MNTALIRLEDFDISPDIGFLGSQPHLHLTGEWKTWEDLLGDAMEQKLVLGENPACSEATLAESARWRARVCEAPLLSATALDDSVPALKRAHHVLSFILHFYVHTLPHESAIYIPPSLSVPLAYVSDVLNIPPVITYSDLVLYNWTTDPSTGNTYFPSAFSGKADEQAFYRASVIIELRGAEALDLIRQISDNILIGADAQITKLLTRISVLINDFKKVLLDLRKDCDPEAYYQEVRPWLRGEDSLPNRKWTFQGLTGDSGEAFKELSGPSAGQSTLIHALDIFLGINNHLANGTPSLFGRMQRYMPREHRLFLSHLSSAPRSLRDFITESNHRELTDAYNNAVLALKAFRDTHLIIATLYIVVPANRARERASMDIEYVGTGGTGLVSFLKGIRDRTKESVLPTEQGS</sequence>
<dbReference type="RefSeq" id="XP_060339228.1">
    <property type="nucleotide sequence ID" value="XM_060481780.1"/>
</dbReference>
<dbReference type="PANTHER" id="PTHR28657">
    <property type="entry name" value="INDOLEAMINE 2,3-DIOXYGENASE"/>
    <property type="match status" value="1"/>
</dbReference>
<dbReference type="AlphaFoldDB" id="A0AA39NPI8"/>
<protein>
    <submittedName>
        <fullName evidence="5">Indoleamine 2,3-dioxygenase</fullName>
    </submittedName>
</protein>
<dbReference type="EMBL" id="JAUEPS010000001">
    <property type="protein sequence ID" value="KAK0469435.1"/>
    <property type="molecule type" value="Genomic_DNA"/>
</dbReference>
<dbReference type="GO" id="GO:0020037">
    <property type="term" value="F:heme binding"/>
    <property type="evidence" value="ECO:0007669"/>
    <property type="project" value="InterPro"/>
</dbReference>
<evidence type="ECO:0000256" key="2">
    <source>
        <dbReference type="ARBA" id="ARBA00022723"/>
    </source>
</evidence>
<evidence type="ECO:0000256" key="1">
    <source>
        <dbReference type="ARBA" id="ARBA00007119"/>
    </source>
</evidence>
<dbReference type="GO" id="GO:0033754">
    <property type="term" value="F:indoleamine 2,3-dioxygenase activity"/>
    <property type="evidence" value="ECO:0007669"/>
    <property type="project" value="TreeGrafter"/>
</dbReference>
<keyword evidence="3 4" id="KW-0408">Iron</keyword>
<dbReference type="Pfam" id="PF01231">
    <property type="entry name" value="IDO"/>
    <property type="match status" value="1"/>
</dbReference>
<dbReference type="Gene3D" id="1.20.58.480">
    <property type="match status" value="1"/>
</dbReference>
<dbReference type="InterPro" id="IPR000898">
    <property type="entry name" value="Indolamine_dOase"/>
</dbReference>
<evidence type="ECO:0000256" key="3">
    <source>
        <dbReference type="ARBA" id="ARBA00023004"/>
    </source>
</evidence>
<dbReference type="InterPro" id="IPR037217">
    <property type="entry name" value="Trp/Indoleamine_2_3_dOase-like"/>
</dbReference>
<evidence type="ECO:0000313" key="5">
    <source>
        <dbReference type="EMBL" id="KAK0469435.1"/>
    </source>
</evidence>
<accession>A0AA39NPI8</accession>